<dbReference type="Proteomes" id="UP000185783">
    <property type="component" value="Unassembled WGS sequence"/>
</dbReference>
<dbReference type="Gene3D" id="3.10.129.10">
    <property type="entry name" value="Hotdog Thioesterase"/>
    <property type="match status" value="1"/>
</dbReference>
<accession>A0A1U7JL28</accession>
<dbReference type="PANTHER" id="PTHR12475:SF4">
    <property type="entry name" value="PROTEIN THEM6"/>
    <property type="match status" value="1"/>
</dbReference>
<name>A0A1U7JL28_9HYPH</name>
<evidence type="ECO:0008006" key="3">
    <source>
        <dbReference type="Google" id="ProtNLM"/>
    </source>
</evidence>
<evidence type="ECO:0000313" key="2">
    <source>
        <dbReference type="Proteomes" id="UP000185783"/>
    </source>
</evidence>
<dbReference type="InterPro" id="IPR051490">
    <property type="entry name" value="THEM6_lcsJ_thioesterase"/>
</dbReference>
<dbReference type="CDD" id="cd00586">
    <property type="entry name" value="4HBT"/>
    <property type="match status" value="1"/>
</dbReference>
<proteinExistence type="predicted"/>
<comment type="caution">
    <text evidence="1">The sequence shown here is derived from an EMBL/GenBank/DDBJ whole genome shotgun (WGS) entry which is preliminary data.</text>
</comment>
<protein>
    <recommendedName>
        <fullName evidence="3">Thioesterase</fullName>
    </recommendedName>
</protein>
<dbReference type="RefSeq" id="WP_028480085.1">
    <property type="nucleotide sequence ID" value="NZ_LVVZ01000005.1"/>
</dbReference>
<dbReference type="STRING" id="197461.A3843_03585"/>
<gene>
    <name evidence="1" type="ORF">A3843_03585</name>
</gene>
<dbReference type="InterPro" id="IPR029069">
    <property type="entry name" value="HotDog_dom_sf"/>
</dbReference>
<dbReference type="EMBL" id="LVVZ01000005">
    <property type="protein sequence ID" value="OKL45415.1"/>
    <property type="molecule type" value="Genomic_DNA"/>
</dbReference>
<dbReference type="Pfam" id="PF13279">
    <property type="entry name" value="4HBT_2"/>
    <property type="match status" value="1"/>
</dbReference>
<evidence type="ECO:0000313" key="1">
    <source>
        <dbReference type="EMBL" id="OKL45415.1"/>
    </source>
</evidence>
<reference evidence="1 2" key="1">
    <citation type="submission" date="2016-03" db="EMBL/GenBank/DDBJ databases">
        <title>Genome sequence of Nesiotobacter sp. nov., a moderately halophilic alphaproteobacterium isolated from the Yellow Sea, China.</title>
        <authorList>
            <person name="Zhang G."/>
            <person name="Zhang R."/>
        </authorList>
    </citation>
    <scope>NUCLEOTIDE SEQUENCE [LARGE SCALE GENOMIC DNA]</scope>
    <source>
        <strain evidence="1 2">WB1-6</strain>
    </source>
</reference>
<dbReference type="PANTHER" id="PTHR12475">
    <property type="match status" value="1"/>
</dbReference>
<dbReference type="AlphaFoldDB" id="A0A1U7JL28"/>
<sequence length="193" mass="22578">MRLWFRLILFLLLTPFRDKLKSGTDLSVINYRVHLTDIDSNVHLNNGQYLTFMDLGRLDIMARTGLWRAVVRHKWMPVVSGANIRFRKEIRLFEPFTLESRIVYWNEETSVIEQRFRFRKGPKKGILAATALVRVGLYDRKARKFVPMAQLMKEIGVDEQSPSLQPHVEAFLNAEGELRTYDRQEATQPEKAA</sequence>
<dbReference type="SUPFAM" id="SSF54637">
    <property type="entry name" value="Thioesterase/thiol ester dehydrase-isomerase"/>
    <property type="match status" value="1"/>
</dbReference>
<keyword evidence="2" id="KW-1185">Reference proteome</keyword>
<organism evidence="1 2">
    <name type="scientific">Pseudovibrio exalbescens</name>
    <dbReference type="NCBI Taxonomy" id="197461"/>
    <lineage>
        <taxon>Bacteria</taxon>
        <taxon>Pseudomonadati</taxon>
        <taxon>Pseudomonadota</taxon>
        <taxon>Alphaproteobacteria</taxon>
        <taxon>Hyphomicrobiales</taxon>
        <taxon>Stappiaceae</taxon>
        <taxon>Pseudovibrio</taxon>
    </lineage>
</organism>